<dbReference type="EMBL" id="JAEUBG010004103">
    <property type="protein sequence ID" value="KAH3681997.1"/>
    <property type="molecule type" value="Genomic_DNA"/>
</dbReference>
<reference evidence="2" key="2">
    <citation type="submission" date="2021-01" db="EMBL/GenBank/DDBJ databases">
        <authorList>
            <person name="Schikora-Tamarit M.A."/>
        </authorList>
    </citation>
    <scope>NUCLEOTIDE SEQUENCE</scope>
    <source>
        <strain evidence="2">CBS2887</strain>
    </source>
</reference>
<evidence type="ECO:0000256" key="1">
    <source>
        <dbReference type="SAM" id="Phobius"/>
    </source>
</evidence>
<dbReference type="AlphaFoldDB" id="A0A9P8Q1A3"/>
<protein>
    <submittedName>
        <fullName evidence="2">Uncharacterized protein</fullName>
    </submittedName>
</protein>
<keyword evidence="1" id="KW-0812">Transmembrane</keyword>
<comment type="caution">
    <text evidence="2">The sequence shown here is derived from an EMBL/GenBank/DDBJ whole genome shotgun (WGS) entry which is preliminary data.</text>
</comment>
<accession>A0A9P8Q1A3</accession>
<keyword evidence="1" id="KW-0472">Membrane</keyword>
<feature type="transmembrane region" description="Helical" evidence="1">
    <location>
        <begin position="71"/>
        <end position="98"/>
    </location>
</feature>
<keyword evidence="1" id="KW-1133">Transmembrane helix</keyword>
<reference evidence="2" key="1">
    <citation type="journal article" date="2021" name="Open Biol.">
        <title>Shared evolutionary footprints suggest mitochondrial oxidative damage underlies multiple complex I losses in fungi.</title>
        <authorList>
            <person name="Schikora-Tamarit M.A."/>
            <person name="Marcet-Houben M."/>
            <person name="Nosek J."/>
            <person name="Gabaldon T."/>
        </authorList>
    </citation>
    <scope>NUCLEOTIDE SEQUENCE</scope>
    <source>
        <strain evidence="2">CBS2887</strain>
    </source>
</reference>
<proteinExistence type="predicted"/>
<organism evidence="2 3">
    <name type="scientific">Wickerhamomyces pijperi</name>
    <name type="common">Yeast</name>
    <name type="synonym">Pichia pijperi</name>
    <dbReference type="NCBI Taxonomy" id="599730"/>
    <lineage>
        <taxon>Eukaryota</taxon>
        <taxon>Fungi</taxon>
        <taxon>Dikarya</taxon>
        <taxon>Ascomycota</taxon>
        <taxon>Saccharomycotina</taxon>
        <taxon>Saccharomycetes</taxon>
        <taxon>Phaffomycetales</taxon>
        <taxon>Wickerhamomycetaceae</taxon>
        <taxon>Wickerhamomyces</taxon>
    </lineage>
</organism>
<sequence length="114" mass="12530">MISANLELNPCKDFNWFVILMDKVPAAWSLMSLNKCSTPISSASSASIMEGIWLKVFSVEVPSSLTSSMAMYASVGIPMLFCWLTSTTSNVGLGVYFLKRSLIFKSEDLNFGPE</sequence>
<evidence type="ECO:0000313" key="3">
    <source>
        <dbReference type="Proteomes" id="UP000774326"/>
    </source>
</evidence>
<keyword evidence="3" id="KW-1185">Reference proteome</keyword>
<gene>
    <name evidence="2" type="ORF">WICPIJ_007042</name>
</gene>
<name>A0A9P8Q1A3_WICPI</name>
<evidence type="ECO:0000313" key="2">
    <source>
        <dbReference type="EMBL" id="KAH3681997.1"/>
    </source>
</evidence>
<dbReference type="Proteomes" id="UP000774326">
    <property type="component" value="Unassembled WGS sequence"/>
</dbReference>